<dbReference type="PROSITE" id="PS50943">
    <property type="entry name" value="HTH_CROC1"/>
    <property type="match status" value="1"/>
</dbReference>
<evidence type="ECO:0000313" key="3">
    <source>
        <dbReference type="Proteomes" id="UP001235030"/>
    </source>
</evidence>
<proteinExistence type="predicted"/>
<dbReference type="SUPFAM" id="SSF47413">
    <property type="entry name" value="lambda repressor-like DNA-binding domains"/>
    <property type="match status" value="1"/>
</dbReference>
<feature type="domain" description="HTH cro/C1-type" evidence="1">
    <location>
        <begin position="3"/>
        <end position="58"/>
    </location>
</feature>
<name>A0ABY9Q6V4_9FIRM</name>
<gene>
    <name evidence="2" type="ORF">TEMA_34290</name>
</gene>
<dbReference type="InterPro" id="IPR010982">
    <property type="entry name" value="Lambda_DNA-bd_dom_sf"/>
</dbReference>
<dbReference type="Pfam" id="PF01381">
    <property type="entry name" value="HTH_3"/>
    <property type="match status" value="1"/>
</dbReference>
<organism evidence="2 3">
    <name type="scientific">Terrisporobacter mayombei</name>
    <dbReference type="NCBI Taxonomy" id="1541"/>
    <lineage>
        <taxon>Bacteria</taxon>
        <taxon>Bacillati</taxon>
        <taxon>Bacillota</taxon>
        <taxon>Clostridia</taxon>
        <taxon>Peptostreptococcales</taxon>
        <taxon>Peptostreptococcaceae</taxon>
        <taxon>Terrisporobacter</taxon>
    </lineage>
</organism>
<reference evidence="2 3" key="1">
    <citation type="submission" date="2022-07" db="EMBL/GenBank/DDBJ databases">
        <title>Genome sequence of Terrisporobacter mayombei DSM6539.</title>
        <authorList>
            <person name="Boeer T."/>
            <person name="Bengelsdorf F.R."/>
            <person name="Daniel R."/>
            <person name="Poehlein A."/>
        </authorList>
    </citation>
    <scope>NUCLEOTIDE SEQUENCE [LARGE SCALE GENOMIC DNA]</scope>
    <source>
        <strain evidence="2 3">DSM 6539</strain>
    </source>
</reference>
<keyword evidence="3" id="KW-1185">Reference proteome</keyword>
<dbReference type="RefSeq" id="WP_228105334.1">
    <property type="nucleotide sequence ID" value="NZ_JAHZMP010000003.1"/>
</dbReference>
<sequence length="64" mass="7241">MNLKIERIKRKWNQSELAERSNVGLNTIVKIEKGNVDNVSVSILKKLSKALGVPVAELFFSEEE</sequence>
<protein>
    <recommendedName>
        <fullName evidence="1">HTH cro/C1-type domain-containing protein</fullName>
    </recommendedName>
</protein>
<evidence type="ECO:0000259" key="1">
    <source>
        <dbReference type="PROSITE" id="PS50943"/>
    </source>
</evidence>
<accession>A0ABY9Q6V4</accession>
<dbReference type="EMBL" id="CP101637">
    <property type="protein sequence ID" value="WMT82931.1"/>
    <property type="molecule type" value="Genomic_DNA"/>
</dbReference>
<dbReference type="InterPro" id="IPR001387">
    <property type="entry name" value="Cro/C1-type_HTH"/>
</dbReference>
<dbReference type="CDD" id="cd00093">
    <property type="entry name" value="HTH_XRE"/>
    <property type="match status" value="1"/>
</dbReference>
<evidence type="ECO:0000313" key="2">
    <source>
        <dbReference type="EMBL" id="WMT82931.1"/>
    </source>
</evidence>
<dbReference type="Gene3D" id="1.10.260.40">
    <property type="entry name" value="lambda repressor-like DNA-binding domains"/>
    <property type="match status" value="1"/>
</dbReference>
<dbReference type="SMART" id="SM00530">
    <property type="entry name" value="HTH_XRE"/>
    <property type="match status" value="1"/>
</dbReference>
<dbReference type="Proteomes" id="UP001235030">
    <property type="component" value="Chromosome"/>
</dbReference>